<protein>
    <submittedName>
        <fullName evidence="4">Polysaccharide biosynthesis/export family protein</fullName>
    </submittedName>
</protein>
<feature type="domain" description="Polysaccharide export protein N-terminal" evidence="3">
    <location>
        <begin position="63"/>
        <end position="161"/>
    </location>
</feature>
<keyword evidence="2" id="KW-1133">Transmembrane helix</keyword>
<keyword evidence="2" id="KW-0472">Membrane</keyword>
<organism evidence="4 5">
    <name type="scientific">Psychroflexus lacisalsi</name>
    <dbReference type="NCBI Taxonomy" id="503928"/>
    <lineage>
        <taxon>Bacteria</taxon>
        <taxon>Pseudomonadati</taxon>
        <taxon>Bacteroidota</taxon>
        <taxon>Flavobacteriia</taxon>
        <taxon>Flavobacteriales</taxon>
        <taxon>Flavobacteriaceae</taxon>
        <taxon>Psychroflexus</taxon>
    </lineage>
</organism>
<evidence type="ECO:0000256" key="2">
    <source>
        <dbReference type="SAM" id="Phobius"/>
    </source>
</evidence>
<evidence type="ECO:0000313" key="4">
    <source>
        <dbReference type="EMBL" id="GAA0758636.1"/>
    </source>
</evidence>
<dbReference type="PANTHER" id="PTHR33619:SF3">
    <property type="entry name" value="POLYSACCHARIDE EXPORT PROTEIN GFCE-RELATED"/>
    <property type="match status" value="1"/>
</dbReference>
<dbReference type="EMBL" id="BAAAGG010000005">
    <property type="protein sequence ID" value="GAA0758636.1"/>
    <property type="molecule type" value="Genomic_DNA"/>
</dbReference>
<dbReference type="PANTHER" id="PTHR33619">
    <property type="entry name" value="POLYSACCHARIDE EXPORT PROTEIN GFCE-RELATED"/>
    <property type="match status" value="1"/>
</dbReference>
<reference evidence="4 5" key="1">
    <citation type="journal article" date="2019" name="Int. J. Syst. Evol. Microbiol.">
        <title>The Global Catalogue of Microorganisms (GCM) 10K type strain sequencing project: providing services to taxonomists for standard genome sequencing and annotation.</title>
        <authorList>
            <consortium name="The Broad Institute Genomics Platform"/>
            <consortium name="The Broad Institute Genome Sequencing Center for Infectious Disease"/>
            <person name="Wu L."/>
            <person name="Ma J."/>
        </authorList>
    </citation>
    <scope>NUCLEOTIDE SEQUENCE [LARGE SCALE GENOMIC DNA]</scope>
    <source>
        <strain evidence="4 5">JCM 16231</strain>
    </source>
</reference>
<dbReference type="Gene3D" id="3.10.560.10">
    <property type="entry name" value="Outer membrane lipoprotein wza domain like"/>
    <property type="match status" value="1"/>
</dbReference>
<keyword evidence="5" id="KW-1185">Reference proteome</keyword>
<evidence type="ECO:0000256" key="1">
    <source>
        <dbReference type="ARBA" id="ARBA00022729"/>
    </source>
</evidence>
<keyword evidence="1" id="KW-0732">Signal</keyword>
<accession>A0ABN1K8V9</accession>
<comment type="caution">
    <text evidence="4">The sequence shown here is derived from an EMBL/GenBank/DDBJ whole genome shotgun (WGS) entry which is preliminary data.</text>
</comment>
<dbReference type="Gene3D" id="3.30.1950.10">
    <property type="entry name" value="wza like domain"/>
    <property type="match status" value="1"/>
</dbReference>
<dbReference type="InterPro" id="IPR003715">
    <property type="entry name" value="Poly_export_N"/>
</dbReference>
<evidence type="ECO:0000259" key="3">
    <source>
        <dbReference type="Pfam" id="PF02563"/>
    </source>
</evidence>
<gene>
    <name evidence="4" type="ORF">GCM10009433_16020</name>
</gene>
<dbReference type="Pfam" id="PF02563">
    <property type="entry name" value="Poly_export"/>
    <property type="match status" value="1"/>
</dbReference>
<evidence type="ECO:0000313" key="5">
    <source>
        <dbReference type="Proteomes" id="UP001500185"/>
    </source>
</evidence>
<proteinExistence type="predicted"/>
<sequence>MVYVSKSKTIFAITIYYWMRFTSLFLILLTITTLTSCISTKRLTYLSEDKGTEADSLISFQQMQRPYRVQINDLLSIRVKALDQELTSMFNPIGDAENSTATTEERAYFDGFLVNRHGEIRIPTLGKIKVIGLTLEEIRLKLEGMLLNDYFKTEANIFITVKLAGLRYTTLGEIGTGSQVIYKEQVSIMEAIANAGDITLYGDRRNVKILRQYPEGQRIHRVDLTKISAVNSPYYYIQPNDLIIVDPLPQKSLGIGETGFGTLATVFSLLTGLTILLIRL</sequence>
<keyword evidence="2" id="KW-0812">Transmembrane</keyword>
<feature type="transmembrane region" description="Helical" evidence="2">
    <location>
        <begin position="259"/>
        <end position="278"/>
    </location>
</feature>
<name>A0ABN1K8V9_9FLAO</name>
<dbReference type="InterPro" id="IPR049712">
    <property type="entry name" value="Poly_export"/>
</dbReference>
<dbReference type="Proteomes" id="UP001500185">
    <property type="component" value="Unassembled WGS sequence"/>
</dbReference>